<accession>A0A0F9GND1</accession>
<name>A0A0F9GND1_9ZZZZ</name>
<proteinExistence type="predicted"/>
<dbReference type="AlphaFoldDB" id="A0A0F9GND1"/>
<organism evidence="1">
    <name type="scientific">marine sediment metagenome</name>
    <dbReference type="NCBI Taxonomy" id="412755"/>
    <lineage>
        <taxon>unclassified sequences</taxon>
        <taxon>metagenomes</taxon>
        <taxon>ecological metagenomes</taxon>
    </lineage>
</organism>
<evidence type="ECO:0000313" key="1">
    <source>
        <dbReference type="EMBL" id="KKM00370.1"/>
    </source>
</evidence>
<reference evidence="1" key="1">
    <citation type="journal article" date="2015" name="Nature">
        <title>Complex archaea that bridge the gap between prokaryotes and eukaryotes.</title>
        <authorList>
            <person name="Spang A."/>
            <person name="Saw J.H."/>
            <person name="Jorgensen S.L."/>
            <person name="Zaremba-Niedzwiedzka K."/>
            <person name="Martijn J."/>
            <person name="Lind A.E."/>
            <person name="van Eijk R."/>
            <person name="Schleper C."/>
            <person name="Guy L."/>
            <person name="Ettema T.J."/>
        </authorList>
    </citation>
    <scope>NUCLEOTIDE SEQUENCE</scope>
</reference>
<protein>
    <submittedName>
        <fullName evidence="1">Uncharacterized protein</fullName>
    </submittedName>
</protein>
<sequence>MPPGQVFRSRYLFPNARINHHEIADANHFAEIDNPLAVVRAMLGSLLREHGKAIIPVFLGNGDYIMKGDETELKNKLTEFYDAPITHK</sequence>
<dbReference type="EMBL" id="LAZR01017451">
    <property type="protein sequence ID" value="KKM00370.1"/>
    <property type="molecule type" value="Genomic_DNA"/>
</dbReference>
<gene>
    <name evidence="1" type="ORF">LCGC14_1805110</name>
</gene>
<comment type="caution">
    <text evidence="1">The sequence shown here is derived from an EMBL/GenBank/DDBJ whole genome shotgun (WGS) entry which is preliminary data.</text>
</comment>